<proteinExistence type="predicted"/>
<dbReference type="Proteomes" id="UP000578819">
    <property type="component" value="Unassembled WGS sequence"/>
</dbReference>
<evidence type="ECO:0000256" key="2">
    <source>
        <dbReference type="SAM" id="Phobius"/>
    </source>
</evidence>
<keyword evidence="4" id="KW-1185">Reference proteome</keyword>
<evidence type="ECO:0000256" key="1">
    <source>
        <dbReference type="SAM" id="MobiDB-lite"/>
    </source>
</evidence>
<evidence type="ECO:0008006" key="5">
    <source>
        <dbReference type="Google" id="ProtNLM"/>
    </source>
</evidence>
<keyword evidence="2" id="KW-0472">Membrane</keyword>
<reference evidence="3 4" key="1">
    <citation type="submission" date="2020-08" db="EMBL/GenBank/DDBJ databases">
        <title>Sequencing the genomes of 1000 actinobacteria strains.</title>
        <authorList>
            <person name="Klenk H.-P."/>
        </authorList>
    </citation>
    <scope>NUCLEOTIDE SEQUENCE [LARGE SCALE GENOMIC DNA]</scope>
    <source>
        <strain evidence="3 4">DSM 45886</strain>
    </source>
</reference>
<protein>
    <recommendedName>
        <fullName evidence="5">DUF3887 domain-containing protein</fullName>
    </recommendedName>
</protein>
<dbReference type="EMBL" id="JACHJW010000001">
    <property type="protein sequence ID" value="MBB4960661.1"/>
    <property type="molecule type" value="Genomic_DNA"/>
</dbReference>
<feature type="transmembrane region" description="Helical" evidence="2">
    <location>
        <begin position="35"/>
        <end position="62"/>
    </location>
</feature>
<name>A0A7W7WQV7_9ACTN</name>
<accession>A0A7W7WQV7</accession>
<feature type="region of interest" description="Disordered" evidence="1">
    <location>
        <begin position="1"/>
        <end position="26"/>
    </location>
</feature>
<dbReference type="AlphaFoldDB" id="A0A7W7WQV7"/>
<gene>
    <name evidence="3" type="ORF">FHR38_004394</name>
</gene>
<comment type="caution">
    <text evidence="3">The sequence shown here is derived from an EMBL/GenBank/DDBJ whole genome shotgun (WGS) entry which is preliminary data.</text>
</comment>
<sequence>MTVSGPTGPPPPPPGPGVAPPFAAPPTEGRGLRRWIGLGVGALALVLCCGGGAVAVVGLAVSGTQAVDEQARTVVGDYFEALKNRRYSRAYDLLCDEDQRRESARDFQRRVSAEPGIAGYRVQQSMLTSEVVVPVDVTYTGGGQDNLRVTLTQDSKTGSFEVCGVS</sequence>
<organism evidence="3 4">
    <name type="scientific">Micromonospora polyrhachis</name>
    <dbReference type="NCBI Taxonomy" id="1282883"/>
    <lineage>
        <taxon>Bacteria</taxon>
        <taxon>Bacillati</taxon>
        <taxon>Actinomycetota</taxon>
        <taxon>Actinomycetes</taxon>
        <taxon>Micromonosporales</taxon>
        <taxon>Micromonosporaceae</taxon>
        <taxon>Micromonospora</taxon>
    </lineage>
</organism>
<evidence type="ECO:0000313" key="4">
    <source>
        <dbReference type="Proteomes" id="UP000578819"/>
    </source>
</evidence>
<feature type="compositionally biased region" description="Pro residues" evidence="1">
    <location>
        <begin position="7"/>
        <end position="24"/>
    </location>
</feature>
<evidence type="ECO:0000313" key="3">
    <source>
        <dbReference type="EMBL" id="MBB4960661.1"/>
    </source>
</evidence>
<dbReference type="RefSeq" id="WP_184536399.1">
    <property type="nucleotide sequence ID" value="NZ_JACHJW010000001.1"/>
</dbReference>
<keyword evidence="2" id="KW-0812">Transmembrane</keyword>
<keyword evidence="2" id="KW-1133">Transmembrane helix</keyword>